<comment type="caution">
    <text evidence="2">The sequence shown here is derived from an EMBL/GenBank/DDBJ whole genome shotgun (WGS) entry which is preliminary data.</text>
</comment>
<feature type="domain" description="Reverse transcriptase Ty1/copia-type" evidence="1">
    <location>
        <begin position="146"/>
        <end position="244"/>
    </location>
</feature>
<evidence type="ECO:0000313" key="3">
    <source>
        <dbReference type="Proteomes" id="UP001141806"/>
    </source>
</evidence>
<dbReference type="InterPro" id="IPR043502">
    <property type="entry name" value="DNA/RNA_pol_sf"/>
</dbReference>
<dbReference type="PANTHER" id="PTHR11439:SF502">
    <property type="entry name" value="SECRETED RXLR EFFECTOR PROTEIN 161-LIKE"/>
    <property type="match status" value="1"/>
</dbReference>
<organism evidence="2 3">
    <name type="scientific">Protea cynaroides</name>
    <dbReference type="NCBI Taxonomy" id="273540"/>
    <lineage>
        <taxon>Eukaryota</taxon>
        <taxon>Viridiplantae</taxon>
        <taxon>Streptophyta</taxon>
        <taxon>Embryophyta</taxon>
        <taxon>Tracheophyta</taxon>
        <taxon>Spermatophyta</taxon>
        <taxon>Magnoliopsida</taxon>
        <taxon>Proteales</taxon>
        <taxon>Proteaceae</taxon>
        <taxon>Protea</taxon>
    </lineage>
</organism>
<gene>
    <name evidence="2" type="ORF">NE237_021602</name>
</gene>
<dbReference type="AlphaFoldDB" id="A0A9Q0HCP4"/>
<protein>
    <recommendedName>
        <fullName evidence="1">Reverse transcriptase Ty1/copia-type domain-containing protein</fullName>
    </recommendedName>
</protein>
<dbReference type="PANTHER" id="PTHR11439">
    <property type="entry name" value="GAG-POL-RELATED RETROTRANSPOSON"/>
    <property type="match status" value="1"/>
</dbReference>
<sequence>MIVASFLYFSLFFHPTYLCFNLLLNLALIGCYSSANIWYQSLGSTKADLVQESDLTKAKTWPTSVKMKTMFLLFGLWDLVENGYEEQESVNDMMLAQQKELNDKKQDDNAALGMIQRGVADSIFPRIMEATKAKEAWEILMQKFQGDVKPTLYVKRQGNVDILIISLYVDDLVFTRNNEKMIQVFKQEMMMNYEISDMGLLHQFLGIEICQDEDGVFISQRKYVVEILKKFGMASCKPIASPLVVNEKLMKEDGAKKVDATSYRSLVRNLLYLTTTRPDIMFAASFLFKFIKNNSHIQLGAAKRVLRYLQDTICYGIKFRKDSKLKFVGYYDSDWGGCIDDMKSTSGYAFLLGSCVFSWASKKQQSVAQSSAKVEYISASLATSQAIWLRRIMKDIGLKQKKSTTIYCDNRLAIAIAKNPVHYGRTRHIAIKHHFIRQAIEKGEVELKFCRSEEQVANFFTKALRRMKFQQFREALEVVEQHIKAENVVN</sequence>
<accession>A0A9Q0HCP4</accession>
<proteinExistence type="predicted"/>
<dbReference type="Proteomes" id="UP001141806">
    <property type="component" value="Unassembled WGS sequence"/>
</dbReference>
<dbReference type="Pfam" id="PF07727">
    <property type="entry name" value="RVT_2"/>
    <property type="match status" value="1"/>
</dbReference>
<dbReference type="SUPFAM" id="SSF56672">
    <property type="entry name" value="DNA/RNA polymerases"/>
    <property type="match status" value="1"/>
</dbReference>
<name>A0A9Q0HCP4_9MAGN</name>
<evidence type="ECO:0000259" key="1">
    <source>
        <dbReference type="Pfam" id="PF07727"/>
    </source>
</evidence>
<evidence type="ECO:0000313" key="2">
    <source>
        <dbReference type="EMBL" id="KAJ4961692.1"/>
    </source>
</evidence>
<dbReference type="EMBL" id="JAMYWD010000009">
    <property type="protein sequence ID" value="KAJ4961692.1"/>
    <property type="molecule type" value="Genomic_DNA"/>
</dbReference>
<dbReference type="OrthoDB" id="1922643at2759"/>
<keyword evidence="3" id="KW-1185">Reference proteome</keyword>
<dbReference type="CDD" id="cd09272">
    <property type="entry name" value="RNase_HI_RT_Ty1"/>
    <property type="match status" value="1"/>
</dbReference>
<reference evidence="2" key="1">
    <citation type="journal article" date="2023" name="Plant J.">
        <title>The genome of the king protea, Protea cynaroides.</title>
        <authorList>
            <person name="Chang J."/>
            <person name="Duong T.A."/>
            <person name="Schoeman C."/>
            <person name="Ma X."/>
            <person name="Roodt D."/>
            <person name="Barker N."/>
            <person name="Li Z."/>
            <person name="Van de Peer Y."/>
            <person name="Mizrachi E."/>
        </authorList>
    </citation>
    <scope>NUCLEOTIDE SEQUENCE</scope>
    <source>
        <tissue evidence="2">Young leaves</tissue>
    </source>
</reference>
<dbReference type="InterPro" id="IPR013103">
    <property type="entry name" value="RVT_2"/>
</dbReference>